<comment type="pathway">
    <text evidence="2 8">Amino-acid biosynthesis; L-tryptophan biosynthesis; L-tryptophan from chorismate: step 4/5.</text>
</comment>
<evidence type="ECO:0000256" key="4">
    <source>
        <dbReference type="ARBA" id="ARBA00022793"/>
    </source>
</evidence>
<dbReference type="Gene3D" id="3.20.20.70">
    <property type="entry name" value="Aldolase class I"/>
    <property type="match status" value="1"/>
</dbReference>
<keyword evidence="6 8" id="KW-0057">Aromatic amino acid biosynthesis</keyword>
<feature type="domain" description="Indole-3-glycerol phosphate synthase" evidence="9">
    <location>
        <begin position="4"/>
        <end position="255"/>
    </location>
</feature>
<evidence type="ECO:0000256" key="1">
    <source>
        <dbReference type="ARBA" id="ARBA00001633"/>
    </source>
</evidence>
<keyword evidence="3 8" id="KW-0028">Amino-acid biosynthesis</keyword>
<dbReference type="InterPro" id="IPR013785">
    <property type="entry name" value="Aldolase_TIM"/>
</dbReference>
<evidence type="ECO:0000259" key="9">
    <source>
        <dbReference type="Pfam" id="PF00218"/>
    </source>
</evidence>
<protein>
    <recommendedName>
        <fullName evidence="8">Indole-3-glycerol phosphate synthase</fullName>
        <shortName evidence="8">IGPS</shortName>
        <ecNumber evidence="8">4.1.1.48</ecNumber>
    </recommendedName>
</protein>
<comment type="catalytic activity">
    <reaction evidence="1 8">
        <text>1-(2-carboxyphenylamino)-1-deoxy-D-ribulose 5-phosphate + H(+) = (1S,2R)-1-C-(indol-3-yl)glycerol 3-phosphate + CO2 + H2O</text>
        <dbReference type="Rhea" id="RHEA:23476"/>
        <dbReference type="ChEBI" id="CHEBI:15377"/>
        <dbReference type="ChEBI" id="CHEBI:15378"/>
        <dbReference type="ChEBI" id="CHEBI:16526"/>
        <dbReference type="ChEBI" id="CHEBI:58613"/>
        <dbReference type="ChEBI" id="CHEBI:58866"/>
        <dbReference type="EC" id="4.1.1.48"/>
    </reaction>
</comment>
<keyword evidence="7 8" id="KW-0456">Lyase</keyword>
<evidence type="ECO:0000256" key="5">
    <source>
        <dbReference type="ARBA" id="ARBA00022822"/>
    </source>
</evidence>
<accession>A0ABN2VS96</accession>
<dbReference type="NCBIfam" id="NF001377">
    <property type="entry name" value="PRK00278.2-4"/>
    <property type="match status" value="1"/>
</dbReference>
<keyword evidence="4 8" id="KW-0210">Decarboxylase</keyword>
<comment type="caution">
    <text evidence="10">The sequence shown here is derived from an EMBL/GenBank/DDBJ whole genome shotgun (WGS) entry which is preliminary data.</text>
</comment>
<proteinExistence type="inferred from homology"/>
<evidence type="ECO:0000256" key="8">
    <source>
        <dbReference type="HAMAP-Rule" id="MF_00134"/>
    </source>
</evidence>
<gene>
    <name evidence="8 10" type="primary">trpC</name>
    <name evidence="10" type="ORF">GCM10009821_04400</name>
</gene>
<dbReference type="NCBIfam" id="NF001369">
    <property type="entry name" value="PRK00278.1-1"/>
    <property type="match status" value="1"/>
</dbReference>
<dbReference type="EMBL" id="BAAAPY010000001">
    <property type="protein sequence ID" value="GAA2070429.1"/>
    <property type="molecule type" value="Genomic_DNA"/>
</dbReference>
<sequence>MSVLDDIVAGAQADLAVRMETTSIDDLKAAAHRQDPALDPMPAFRADGVSVIAEVKRASPSKGALASIADPAALAQNYAAGGAAAISVLTEQRRFNGSLEDLRAVRAQVGVPVLRKDFITTSYQLWEARAAGADMALLIVAALEQDALVSLIERSRSIGLTPLVEVHDEEETARAVEAGADLIGVNARNLKTLEVDRGTFERLVPAMPDHVVSVAESGVRGPHDVIEYGRLGADVVLVGETLVRGDDPRASVADLVAAGAHPALQHRG</sequence>
<dbReference type="HAMAP" id="MF_00134_A">
    <property type="entry name" value="IGPS_A"/>
    <property type="match status" value="1"/>
</dbReference>
<dbReference type="InterPro" id="IPR001468">
    <property type="entry name" value="Indole-3-GlycerolPSynthase_CS"/>
</dbReference>
<dbReference type="CDD" id="cd00331">
    <property type="entry name" value="IGPS"/>
    <property type="match status" value="1"/>
</dbReference>
<evidence type="ECO:0000256" key="2">
    <source>
        <dbReference type="ARBA" id="ARBA00004696"/>
    </source>
</evidence>
<evidence type="ECO:0000256" key="3">
    <source>
        <dbReference type="ARBA" id="ARBA00022605"/>
    </source>
</evidence>
<dbReference type="PANTHER" id="PTHR22854:SF2">
    <property type="entry name" value="INDOLE-3-GLYCEROL-PHOSPHATE SYNTHASE"/>
    <property type="match status" value="1"/>
</dbReference>
<dbReference type="EC" id="4.1.1.48" evidence="8"/>
<dbReference type="PANTHER" id="PTHR22854">
    <property type="entry name" value="TRYPTOPHAN BIOSYNTHESIS PROTEIN"/>
    <property type="match status" value="1"/>
</dbReference>
<dbReference type="PROSITE" id="PS00614">
    <property type="entry name" value="IGPS"/>
    <property type="match status" value="1"/>
</dbReference>
<dbReference type="Pfam" id="PF00218">
    <property type="entry name" value="IGPS"/>
    <property type="match status" value="1"/>
</dbReference>
<dbReference type="SUPFAM" id="SSF51366">
    <property type="entry name" value="Ribulose-phoshate binding barrel"/>
    <property type="match status" value="1"/>
</dbReference>
<dbReference type="InterPro" id="IPR011060">
    <property type="entry name" value="RibuloseP-bd_barrel"/>
</dbReference>
<dbReference type="Proteomes" id="UP001501480">
    <property type="component" value="Unassembled WGS sequence"/>
</dbReference>
<dbReference type="InterPro" id="IPR045186">
    <property type="entry name" value="Indole-3-glycerol_P_synth"/>
</dbReference>
<organism evidence="10 11">
    <name type="scientific">Aeromicrobium halocynthiae</name>
    <dbReference type="NCBI Taxonomy" id="560557"/>
    <lineage>
        <taxon>Bacteria</taxon>
        <taxon>Bacillati</taxon>
        <taxon>Actinomycetota</taxon>
        <taxon>Actinomycetes</taxon>
        <taxon>Propionibacteriales</taxon>
        <taxon>Nocardioidaceae</taxon>
        <taxon>Aeromicrobium</taxon>
    </lineage>
</organism>
<dbReference type="RefSeq" id="WP_344323755.1">
    <property type="nucleotide sequence ID" value="NZ_BAAAPY010000001.1"/>
</dbReference>
<keyword evidence="5 8" id="KW-0822">Tryptophan biosynthesis</keyword>
<evidence type="ECO:0000313" key="11">
    <source>
        <dbReference type="Proteomes" id="UP001501480"/>
    </source>
</evidence>
<evidence type="ECO:0000256" key="6">
    <source>
        <dbReference type="ARBA" id="ARBA00023141"/>
    </source>
</evidence>
<dbReference type="InterPro" id="IPR013798">
    <property type="entry name" value="Indole-3-glycerol_P_synth_dom"/>
</dbReference>
<dbReference type="HAMAP" id="MF_00134_B">
    <property type="entry name" value="IGPS_B"/>
    <property type="match status" value="1"/>
</dbReference>
<name>A0ABN2VS96_9ACTN</name>
<comment type="similarity">
    <text evidence="8">Belongs to the TrpC family.</text>
</comment>
<keyword evidence="11" id="KW-1185">Reference proteome</keyword>
<evidence type="ECO:0000256" key="7">
    <source>
        <dbReference type="ARBA" id="ARBA00023239"/>
    </source>
</evidence>
<evidence type="ECO:0000313" key="10">
    <source>
        <dbReference type="EMBL" id="GAA2070429.1"/>
    </source>
</evidence>
<reference evidence="10 11" key="1">
    <citation type="journal article" date="2019" name="Int. J. Syst. Evol. Microbiol.">
        <title>The Global Catalogue of Microorganisms (GCM) 10K type strain sequencing project: providing services to taxonomists for standard genome sequencing and annotation.</title>
        <authorList>
            <consortium name="The Broad Institute Genomics Platform"/>
            <consortium name="The Broad Institute Genome Sequencing Center for Infectious Disease"/>
            <person name="Wu L."/>
            <person name="Ma J."/>
        </authorList>
    </citation>
    <scope>NUCLEOTIDE SEQUENCE [LARGE SCALE GENOMIC DNA]</scope>
    <source>
        <strain evidence="10 11">JCM 15749</strain>
    </source>
</reference>